<evidence type="ECO:0000313" key="7">
    <source>
        <dbReference type="EMBL" id="GKV30436.1"/>
    </source>
</evidence>
<gene>
    <name evidence="7" type="ORF">SLEP1_g39244</name>
</gene>
<comment type="similarity">
    <text evidence="1 4">Belongs to the UDP-glycosyltransferase family.</text>
</comment>
<dbReference type="InterPro" id="IPR058980">
    <property type="entry name" value="Glyco_transf_N"/>
</dbReference>
<protein>
    <recommendedName>
        <fullName evidence="5">Glycosyltransferase</fullName>
        <ecNumber evidence="5">2.4.1.-</ecNumber>
    </recommendedName>
</protein>
<evidence type="ECO:0000313" key="8">
    <source>
        <dbReference type="Proteomes" id="UP001054252"/>
    </source>
</evidence>
<dbReference type="Pfam" id="PF00201">
    <property type="entry name" value="UDPGT"/>
    <property type="match status" value="1"/>
</dbReference>
<dbReference type="EMBL" id="BPVZ01000086">
    <property type="protein sequence ID" value="GKV30436.1"/>
    <property type="molecule type" value="Genomic_DNA"/>
</dbReference>
<dbReference type="AlphaFoldDB" id="A0AAV5KZK9"/>
<dbReference type="CDD" id="cd03784">
    <property type="entry name" value="GT1_Gtf-like"/>
    <property type="match status" value="1"/>
</dbReference>
<evidence type="ECO:0000256" key="4">
    <source>
        <dbReference type="RuleBase" id="RU003718"/>
    </source>
</evidence>
<dbReference type="GO" id="GO:0035251">
    <property type="term" value="F:UDP-glucosyltransferase activity"/>
    <property type="evidence" value="ECO:0007669"/>
    <property type="project" value="TreeGrafter"/>
</dbReference>
<evidence type="ECO:0000256" key="1">
    <source>
        <dbReference type="ARBA" id="ARBA00009995"/>
    </source>
</evidence>
<accession>A0AAV5KZK9</accession>
<dbReference type="FunFam" id="3.40.50.2000:FF:000047">
    <property type="entry name" value="Glycosyltransferase"/>
    <property type="match status" value="1"/>
</dbReference>
<keyword evidence="3 4" id="KW-0808">Transferase</keyword>
<dbReference type="PANTHER" id="PTHR48047">
    <property type="entry name" value="GLYCOSYLTRANSFERASE"/>
    <property type="match status" value="1"/>
</dbReference>
<comment type="caution">
    <text evidence="7">The sequence shown here is derived from an EMBL/GenBank/DDBJ whole genome shotgun (WGS) entry which is preliminary data.</text>
</comment>
<evidence type="ECO:0000256" key="5">
    <source>
        <dbReference type="RuleBase" id="RU362057"/>
    </source>
</evidence>
<dbReference type="PANTHER" id="PTHR48047:SF182">
    <property type="entry name" value="GLYCOSYLTRANSFERASE"/>
    <property type="match status" value="1"/>
</dbReference>
<keyword evidence="8" id="KW-1185">Reference proteome</keyword>
<evidence type="ECO:0000256" key="2">
    <source>
        <dbReference type="ARBA" id="ARBA00022676"/>
    </source>
</evidence>
<dbReference type="SUPFAM" id="SSF53756">
    <property type="entry name" value="UDP-Glycosyltransferase/glycogen phosphorylase"/>
    <property type="match status" value="1"/>
</dbReference>
<proteinExistence type="inferred from homology"/>
<feature type="domain" description="Glycosyltransferase N-terminal" evidence="6">
    <location>
        <begin position="8"/>
        <end position="248"/>
    </location>
</feature>
<evidence type="ECO:0000256" key="3">
    <source>
        <dbReference type="ARBA" id="ARBA00022679"/>
    </source>
</evidence>
<sequence>MASQTHEIHFLLVPFMAPGHLIPMIDIARLLARRNVAVTIATTHQNADRFTSVIDRATSSGQPIRFLLLEFPSEAGLPKGCENVDAIPSVNLIGNFFTAINLLQQPFEKSLKEMRPPPSCMVCDKHVPWTANTASRFGIPRILFDGMSCFTLLCNYNLHKTEVYKHESDNEPFVVPGMPHQVEFTKAQLPAVFHPATKEELMAFLEQIRAAEEGAYGVLVNTFEELESEYVRAYRDATGDKVWCIGPVSLCNKEGSDKAERGNRASVDENKILKWLDSRPPRSVLYICFGSIERMTPSQLIELGLALEASNRAFIWVMRGGYKPEEIEKWLTEYGFEDKVKGRGLVIRGWAPQVLILSHPAVGGFLTHCGWNSTLEGICAGIPMATWPLIAEQFYNEKLIVQVLKIGVRVGSPMATLFGEEEEKLGVMVKRENIEKAIEKLMVEGEEGQQRRERTQKLAVMAETAVEEGGSSYHNLTLLIQDIIKQVKDKTEPTLKQGP</sequence>
<keyword evidence="2 4" id="KW-0328">Glycosyltransferase</keyword>
<dbReference type="InterPro" id="IPR002213">
    <property type="entry name" value="UDP_glucos_trans"/>
</dbReference>
<dbReference type="FunFam" id="3.40.50.2000:FF:000071">
    <property type="entry name" value="Glycosyltransferase"/>
    <property type="match status" value="1"/>
</dbReference>
<name>A0AAV5KZK9_9ROSI</name>
<dbReference type="Pfam" id="PF26168">
    <property type="entry name" value="Glyco_transf_N"/>
    <property type="match status" value="1"/>
</dbReference>
<dbReference type="EC" id="2.4.1.-" evidence="5"/>
<dbReference type="PROSITE" id="PS00375">
    <property type="entry name" value="UDPGT"/>
    <property type="match status" value="1"/>
</dbReference>
<dbReference type="InterPro" id="IPR035595">
    <property type="entry name" value="UDP_glycos_trans_CS"/>
</dbReference>
<organism evidence="7 8">
    <name type="scientific">Rubroshorea leprosula</name>
    <dbReference type="NCBI Taxonomy" id="152421"/>
    <lineage>
        <taxon>Eukaryota</taxon>
        <taxon>Viridiplantae</taxon>
        <taxon>Streptophyta</taxon>
        <taxon>Embryophyta</taxon>
        <taxon>Tracheophyta</taxon>
        <taxon>Spermatophyta</taxon>
        <taxon>Magnoliopsida</taxon>
        <taxon>eudicotyledons</taxon>
        <taxon>Gunneridae</taxon>
        <taxon>Pentapetalae</taxon>
        <taxon>rosids</taxon>
        <taxon>malvids</taxon>
        <taxon>Malvales</taxon>
        <taxon>Dipterocarpaceae</taxon>
        <taxon>Rubroshorea</taxon>
    </lineage>
</organism>
<evidence type="ECO:0000259" key="6">
    <source>
        <dbReference type="Pfam" id="PF26168"/>
    </source>
</evidence>
<reference evidence="7 8" key="1">
    <citation type="journal article" date="2021" name="Commun. Biol.">
        <title>The genome of Shorea leprosula (Dipterocarpaceae) highlights the ecological relevance of drought in aseasonal tropical rainforests.</title>
        <authorList>
            <person name="Ng K.K.S."/>
            <person name="Kobayashi M.J."/>
            <person name="Fawcett J.A."/>
            <person name="Hatakeyama M."/>
            <person name="Paape T."/>
            <person name="Ng C.H."/>
            <person name="Ang C.C."/>
            <person name="Tnah L.H."/>
            <person name="Lee C.T."/>
            <person name="Nishiyama T."/>
            <person name="Sese J."/>
            <person name="O'Brien M.J."/>
            <person name="Copetti D."/>
            <person name="Mohd Noor M.I."/>
            <person name="Ong R.C."/>
            <person name="Putra M."/>
            <person name="Sireger I.Z."/>
            <person name="Indrioko S."/>
            <person name="Kosugi Y."/>
            <person name="Izuno A."/>
            <person name="Isagi Y."/>
            <person name="Lee S.L."/>
            <person name="Shimizu K.K."/>
        </authorList>
    </citation>
    <scope>NUCLEOTIDE SEQUENCE [LARGE SCALE GENOMIC DNA]</scope>
    <source>
        <strain evidence="7">214</strain>
    </source>
</reference>
<dbReference type="Proteomes" id="UP001054252">
    <property type="component" value="Unassembled WGS sequence"/>
</dbReference>
<dbReference type="Gene3D" id="3.40.50.2000">
    <property type="entry name" value="Glycogen Phosphorylase B"/>
    <property type="match status" value="2"/>
</dbReference>